<keyword evidence="2" id="KW-0732">Signal</keyword>
<evidence type="ECO:0000313" key="3">
    <source>
        <dbReference type="EMBL" id="JAS09738.1"/>
    </source>
</evidence>
<feature type="chain" id="PRO_5008580287" evidence="2">
    <location>
        <begin position="23"/>
        <end position="110"/>
    </location>
</feature>
<dbReference type="AlphaFoldDB" id="A0A1B6C8B5"/>
<evidence type="ECO:0000256" key="2">
    <source>
        <dbReference type="SAM" id="SignalP"/>
    </source>
</evidence>
<protein>
    <submittedName>
        <fullName evidence="3">Uncharacterized protein</fullName>
    </submittedName>
</protein>
<accession>A0A1B6C8B5</accession>
<evidence type="ECO:0000256" key="1">
    <source>
        <dbReference type="SAM" id="MobiDB-lite"/>
    </source>
</evidence>
<organism evidence="3">
    <name type="scientific">Clastoptera arizonana</name>
    <name type="common">Arizona spittle bug</name>
    <dbReference type="NCBI Taxonomy" id="38151"/>
    <lineage>
        <taxon>Eukaryota</taxon>
        <taxon>Metazoa</taxon>
        <taxon>Ecdysozoa</taxon>
        <taxon>Arthropoda</taxon>
        <taxon>Hexapoda</taxon>
        <taxon>Insecta</taxon>
        <taxon>Pterygota</taxon>
        <taxon>Neoptera</taxon>
        <taxon>Paraneoptera</taxon>
        <taxon>Hemiptera</taxon>
        <taxon>Auchenorrhyncha</taxon>
        <taxon>Cercopoidea</taxon>
        <taxon>Clastopteridae</taxon>
        <taxon>Clastoptera</taxon>
    </lineage>
</organism>
<name>A0A1B6C8B5_9HEMI</name>
<reference evidence="3" key="1">
    <citation type="submission" date="2015-12" db="EMBL/GenBank/DDBJ databases">
        <title>De novo transcriptome assembly of four potential Pierce s Disease insect vectors from Arizona vineyards.</title>
        <authorList>
            <person name="Tassone E.E."/>
        </authorList>
    </citation>
    <scope>NUCLEOTIDE SEQUENCE</scope>
</reference>
<sequence>MLKSSSLFFLAALSAVLNVADLIDEFDFFKYEDYRSSASIFDGLHSPSMTETEENSDNVGYFTSNSMGYNSENDTDSGFVTAGSSEDLAHAMGLQSKEDLSDSEIPEYPQ</sequence>
<feature type="region of interest" description="Disordered" evidence="1">
    <location>
        <begin position="45"/>
        <end position="82"/>
    </location>
</feature>
<dbReference type="EMBL" id="GEDC01027560">
    <property type="protein sequence ID" value="JAS09738.1"/>
    <property type="molecule type" value="Transcribed_RNA"/>
</dbReference>
<feature type="signal peptide" evidence="2">
    <location>
        <begin position="1"/>
        <end position="22"/>
    </location>
</feature>
<feature type="compositionally biased region" description="Acidic residues" evidence="1">
    <location>
        <begin position="101"/>
        <end position="110"/>
    </location>
</feature>
<gene>
    <name evidence="3" type="ORF">g.44868</name>
</gene>
<proteinExistence type="predicted"/>
<feature type="compositionally biased region" description="Polar residues" evidence="1">
    <location>
        <begin position="57"/>
        <end position="82"/>
    </location>
</feature>
<feature type="region of interest" description="Disordered" evidence="1">
    <location>
        <begin position="91"/>
        <end position="110"/>
    </location>
</feature>